<gene>
    <name evidence="3" type="ORF">GCM10009850_038300</name>
</gene>
<dbReference type="Proteomes" id="UP001499843">
    <property type="component" value="Unassembled WGS sequence"/>
</dbReference>
<dbReference type="InterPro" id="IPR009057">
    <property type="entry name" value="Homeodomain-like_sf"/>
</dbReference>
<dbReference type="SMART" id="SM00418">
    <property type="entry name" value="HTH_ARSR"/>
    <property type="match status" value="1"/>
</dbReference>
<evidence type="ECO:0000259" key="2">
    <source>
        <dbReference type="SMART" id="SM00418"/>
    </source>
</evidence>
<sequence length="243" mass="27426">MPGARLTAEDRRRIADGLTAGLTYAEIARRLGRSRSTVTREIARNGGPHGYRAARAQHATSWRARRRKRAPHPGVAPAADSRDARTAREFEEQFTAIMVQSGMSPMTAKVFAALFVSESGSLTATELVRRLQVSPATISNAIKWLEQREMVSRQREARRTRYFLSPDVWYRTWLASARAMALWADTTRHGAEIFGPDTPTGDRLRTTSRFLELLGHDMTQAAEHWRQAISLNRPATRQRDDGR</sequence>
<evidence type="ECO:0000313" key="3">
    <source>
        <dbReference type="EMBL" id="GAA2208372.1"/>
    </source>
</evidence>
<keyword evidence="4" id="KW-1185">Reference proteome</keyword>
<dbReference type="Pfam" id="PF13936">
    <property type="entry name" value="HTH_38"/>
    <property type="match status" value="1"/>
</dbReference>
<evidence type="ECO:0000313" key="4">
    <source>
        <dbReference type="Proteomes" id="UP001499843"/>
    </source>
</evidence>
<dbReference type="InterPro" id="IPR011991">
    <property type="entry name" value="ArsR-like_HTH"/>
</dbReference>
<dbReference type="InterPro" id="IPR025246">
    <property type="entry name" value="IS30-like_HTH"/>
</dbReference>
<name>A0ABP5P9G7_9ACTN</name>
<evidence type="ECO:0000256" key="1">
    <source>
        <dbReference type="SAM" id="MobiDB-lite"/>
    </source>
</evidence>
<dbReference type="Gene3D" id="1.10.10.10">
    <property type="entry name" value="Winged helix-like DNA-binding domain superfamily/Winged helix DNA-binding domain"/>
    <property type="match status" value="2"/>
</dbReference>
<dbReference type="InterPro" id="IPR000835">
    <property type="entry name" value="HTH_MarR-typ"/>
</dbReference>
<feature type="region of interest" description="Disordered" evidence="1">
    <location>
        <begin position="43"/>
        <end position="85"/>
    </location>
</feature>
<dbReference type="InterPro" id="IPR036390">
    <property type="entry name" value="WH_DNA-bd_sf"/>
</dbReference>
<dbReference type="CDD" id="cd00090">
    <property type="entry name" value="HTH_ARSR"/>
    <property type="match status" value="1"/>
</dbReference>
<dbReference type="InterPro" id="IPR051917">
    <property type="entry name" value="Transposase-Integrase"/>
</dbReference>
<dbReference type="InterPro" id="IPR001845">
    <property type="entry name" value="HTH_ArsR_DNA-bd_dom"/>
</dbReference>
<feature type="domain" description="HTH arsR-type" evidence="2">
    <location>
        <begin position="109"/>
        <end position="179"/>
    </location>
</feature>
<comment type="caution">
    <text evidence="3">The sequence shown here is derived from an EMBL/GenBank/DDBJ whole genome shotgun (WGS) entry which is preliminary data.</text>
</comment>
<protein>
    <submittedName>
        <fullName evidence="3">Helix-turn-helix domain-containing protein</fullName>
    </submittedName>
</protein>
<proteinExistence type="predicted"/>
<dbReference type="Pfam" id="PF01047">
    <property type="entry name" value="MarR"/>
    <property type="match status" value="1"/>
</dbReference>
<accession>A0ABP5P9G7</accession>
<dbReference type="EMBL" id="BAAAQX010000008">
    <property type="protein sequence ID" value="GAA2208372.1"/>
    <property type="molecule type" value="Genomic_DNA"/>
</dbReference>
<reference evidence="4" key="1">
    <citation type="journal article" date="2019" name="Int. J. Syst. Evol. Microbiol.">
        <title>The Global Catalogue of Microorganisms (GCM) 10K type strain sequencing project: providing services to taxonomists for standard genome sequencing and annotation.</title>
        <authorList>
            <consortium name="The Broad Institute Genomics Platform"/>
            <consortium name="The Broad Institute Genome Sequencing Center for Infectious Disease"/>
            <person name="Wu L."/>
            <person name="Ma J."/>
        </authorList>
    </citation>
    <scope>NUCLEOTIDE SEQUENCE [LARGE SCALE GENOMIC DNA]</scope>
    <source>
        <strain evidence="4">JCM 16114</strain>
    </source>
</reference>
<dbReference type="PANTHER" id="PTHR10948:SF23">
    <property type="entry name" value="TRANSPOSASE INSI FOR INSERTION SEQUENCE ELEMENT IS30A-RELATED"/>
    <property type="match status" value="1"/>
</dbReference>
<organism evidence="3 4">
    <name type="scientific">Nonomuraea monospora</name>
    <dbReference type="NCBI Taxonomy" id="568818"/>
    <lineage>
        <taxon>Bacteria</taxon>
        <taxon>Bacillati</taxon>
        <taxon>Actinomycetota</taxon>
        <taxon>Actinomycetes</taxon>
        <taxon>Streptosporangiales</taxon>
        <taxon>Streptosporangiaceae</taxon>
        <taxon>Nonomuraea</taxon>
    </lineage>
</organism>
<dbReference type="PANTHER" id="PTHR10948">
    <property type="entry name" value="TRANSPOSASE"/>
    <property type="match status" value="1"/>
</dbReference>
<dbReference type="SUPFAM" id="SSF46689">
    <property type="entry name" value="Homeodomain-like"/>
    <property type="match status" value="1"/>
</dbReference>
<dbReference type="SUPFAM" id="SSF46785">
    <property type="entry name" value="Winged helix' DNA-binding domain"/>
    <property type="match status" value="1"/>
</dbReference>
<dbReference type="InterPro" id="IPR036388">
    <property type="entry name" value="WH-like_DNA-bd_sf"/>
</dbReference>